<sequence>MLLNFLSYKLDREGGKLIMSTNTRGNTEFQAGGEDVRLVNTCVKKQSSVKQEYPVTA</sequence>
<dbReference type="AlphaFoldDB" id="A0AAV3XJM9"/>
<accession>A0AAV3XJM9</accession>
<comment type="caution">
    <text evidence="1">The sequence shown here is derived from an EMBL/GenBank/DDBJ whole genome shotgun (WGS) entry which is preliminary data.</text>
</comment>
<evidence type="ECO:0000313" key="2">
    <source>
        <dbReference type="Proteomes" id="UP001050975"/>
    </source>
</evidence>
<reference evidence="1" key="1">
    <citation type="submission" date="2019-10" db="EMBL/GenBank/DDBJ databases">
        <title>Draft genome sequece of Microseira wollei NIES-4236.</title>
        <authorList>
            <person name="Yamaguchi H."/>
            <person name="Suzuki S."/>
            <person name="Kawachi M."/>
        </authorList>
    </citation>
    <scope>NUCLEOTIDE SEQUENCE</scope>
    <source>
        <strain evidence="1">NIES-4236</strain>
    </source>
</reference>
<proteinExistence type="predicted"/>
<protein>
    <submittedName>
        <fullName evidence="1">IS891/IS1136/IS1341 transposase</fullName>
    </submittedName>
</protein>
<keyword evidence="2" id="KW-1185">Reference proteome</keyword>
<organism evidence="1 2">
    <name type="scientific">Microseira wollei NIES-4236</name>
    <dbReference type="NCBI Taxonomy" id="2530354"/>
    <lineage>
        <taxon>Bacteria</taxon>
        <taxon>Bacillati</taxon>
        <taxon>Cyanobacteriota</taxon>
        <taxon>Cyanophyceae</taxon>
        <taxon>Oscillatoriophycideae</taxon>
        <taxon>Aerosakkonematales</taxon>
        <taxon>Aerosakkonemataceae</taxon>
        <taxon>Microseira</taxon>
    </lineage>
</organism>
<dbReference type="Proteomes" id="UP001050975">
    <property type="component" value="Unassembled WGS sequence"/>
</dbReference>
<evidence type="ECO:0000313" key="1">
    <source>
        <dbReference type="EMBL" id="GET41235.1"/>
    </source>
</evidence>
<gene>
    <name evidence="1" type="ORF">MiSe_60470</name>
</gene>
<dbReference type="EMBL" id="BLAY01000114">
    <property type="protein sequence ID" value="GET41235.1"/>
    <property type="molecule type" value="Genomic_DNA"/>
</dbReference>
<name>A0AAV3XJM9_9CYAN</name>